<dbReference type="Pfam" id="PF18052">
    <property type="entry name" value="Rx_N"/>
    <property type="match status" value="1"/>
</dbReference>
<dbReference type="RefSeq" id="XP_026664678.2">
    <property type="nucleotide sequence ID" value="XM_026808877.2"/>
</dbReference>
<dbReference type="InterPro" id="IPR027417">
    <property type="entry name" value="P-loop_NTPase"/>
</dbReference>
<dbReference type="RefSeq" id="XP_008805073.2">
    <property type="nucleotide sequence ID" value="XM_008806851.4"/>
</dbReference>
<evidence type="ECO:0000313" key="14">
    <source>
        <dbReference type="RefSeq" id="XP_008805073.2"/>
    </source>
</evidence>
<evidence type="ECO:0000259" key="9">
    <source>
        <dbReference type="Pfam" id="PF00931"/>
    </source>
</evidence>
<feature type="region of interest" description="Disordered" evidence="8">
    <location>
        <begin position="150"/>
        <end position="169"/>
    </location>
</feature>
<dbReference type="Gene3D" id="1.10.8.430">
    <property type="entry name" value="Helical domain of apoptotic protease-activating factors"/>
    <property type="match status" value="1"/>
</dbReference>
<evidence type="ECO:0000256" key="4">
    <source>
        <dbReference type="ARBA" id="ARBA00022741"/>
    </source>
</evidence>
<evidence type="ECO:0000256" key="6">
    <source>
        <dbReference type="ARBA" id="ARBA00022840"/>
    </source>
</evidence>
<dbReference type="OrthoDB" id="748871at2759"/>
<sequence>MASAFLSSILSTTSQVLGFVRRSAVSPSSSSDPRSSVLKDLEKLERTLKRIQAVLHDAEEREIRDESVKLWLKELKEVAYEADDVLDEYQYGVLRAQVEGRPSRKGKRVEGDDEEEVSIPEGMGDRIREIKERFDEISQDRERLHLKEEDGERRVLEPPYPAPTSHMVEESSIYGRERDKQEVINLLFSEGVGNGVSVIPIVGKGGLGKTTIAQLVYNDPKVKQYFNLTGWVCVSNDFDVPRLTKAIIESLPGSSCDSTQLSKLQDTLKEKLKGKRVLLVLDDVWNDQQSRWESLRNPFVGAETVRIIMTCRNDSVAEIMQTVRPYHPDCLSPEQSWSLFRHYAFGGQDPVQQPSLVDMGKQIVEKCSGLPLAVKSLGSLLRCRVDEDSWMDVIQSDIWEVDEKNEILPALRLSYSRMPAHLKPCFVYCSMFSKDYKFDKDELVRLWMAQGYIQTSRGRRRIEDIGNEYFNDLQRRSFFDFDSSEFFKMHDMIHDLAKSIAGNECLAIVDKKLRSLPDEVCLDKVRHLYVGLGDEEEFVKSLRSYNFSALRTLLLWGSTVLLAKRNHCARIIPEIIKNLPLLRGLRTLQFFWERKDEIPDLFGNLKHLRHLYIQSHYMEKVPESICLLYHLQTLVLHCPRLAELPDGLRNLTSLRYFKLFTDRIKRLTGTVCQLRNLQMLVLNGCTDLEELPSGIGSLPNLRHLYYLNTTILCLPAGIGKLKNLQMCGTYKVNGGMSVFPNLHGSGAWSI</sequence>
<dbReference type="InterPro" id="IPR041118">
    <property type="entry name" value="Rx_N"/>
</dbReference>
<feature type="domain" description="Disease resistance protein winged helix" evidence="11">
    <location>
        <begin position="431"/>
        <end position="497"/>
    </location>
</feature>
<dbReference type="InterPro" id="IPR036388">
    <property type="entry name" value="WH-like_DNA-bd_sf"/>
</dbReference>
<dbReference type="Pfam" id="PF23559">
    <property type="entry name" value="WHD_DRP"/>
    <property type="match status" value="1"/>
</dbReference>
<dbReference type="FunFam" id="1.10.10.10:FF:000322">
    <property type="entry name" value="Probable disease resistance protein At1g63360"/>
    <property type="match status" value="1"/>
</dbReference>
<evidence type="ECO:0000259" key="11">
    <source>
        <dbReference type="Pfam" id="PF23559"/>
    </source>
</evidence>
<feature type="domain" description="Disease resistance N-terminal" evidence="10">
    <location>
        <begin position="35"/>
        <end position="102"/>
    </location>
</feature>
<dbReference type="Gene3D" id="1.20.5.4130">
    <property type="match status" value="1"/>
</dbReference>
<proteinExistence type="inferred from homology"/>
<dbReference type="RefSeq" id="XP_038974099.1">
    <property type="nucleotide sequence ID" value="XM_039118171.1"/>
</dbReference>
<keyword evidence="13" id="KW-1185">Reference proteome</keyword>
<dbReference type="InterPro" id="IPR042197">
    <property type="entry name" value="Apaf_helical"/>
</dbReference>
<accession>A0A8B8JAH7</accession>
<evidence type="ECO:0000256" key="8">
    <source>
        <dbReference type="SAM" id="MobiDB-lite"/>
    </source>
</evidence>
<dbReference type="Gene3D" id="3.80.10.10">
    <property type="entry name" value="Ribonuclease Inhibitor"/>
    <property type="match status" value="1"/>
</dbReference>
<dbReference type="Gene3D" id="3.40.50.300">
    <property type="entry name" value="P-loop containing nucleotide triphosphate hydrolases"/>
    <property type="match status" value="1"/>
</dbReference>
<dbReference type="Proteomes" id="UP000228380">
    <property type="component" value="Unplaced"/>
</dbReference>
<dbReference type="InterPro" id="IPR002182">
    <property type="entry name" value="NB-ARC"/>
</dbReference>
<evidence type="ECO:0000313" key="16">
    <source>
        <dbReference type="RefSeq" id="XP_026664678.2"/>
    </source>
</evidence>
<dbReference type="RefSeq" id="XP_008805074.2">
    <property type="nucleotide sequence ID" value="XM_008806852.4"/>
</dbReference>
<dbReference type="GeneID" id="103718162"/>
<dbReference type="GO" id="GO:0042742">
    <property type="term" value="P:defense response to bacterium"/>
    <property type="evidence" value="ECO:0007669"/>
    <property type="project" value="UniProtKB-ARBA"/>
</dbReference>
<dbReference type="InterPro" id="IPR058922">
    <property type="entry name" value="WHD_DRP"/>
</dbReference>
<dbReference type="SUPFAM" id="SSF52540">
    <property type="entry name" value="P-loop containing nucleoside triphosphate hydrolases"/>
    <property type="match status" value="1"/>
</dbReference>
<dbReference type="CDD" id="cd14798">
    <property type="entry name" value="RX-CC_like"/>
    <property type="match status" value="1"/>
</dbReference>
<dbReference type="GO" id="GO:0005524">
    <property type="term" value="F:ATP binding"/>
    <property type="evidence" value="ECO:0007669"/>
    <property type="project" value="UniProtKB-KW"/>
</dbReference>
<dbReference type="FunFam" id="3.40.50.300:FF:001091">
    <property type="entry name" value="Probable disease resistance protein At1g61300"/>
    <property type="match status" value="1"/>
</dbReference>
<dbReference type="GO" id="GO:0009626">
    <property type="term" value="P:plant-type hypersensitive response"/>
    <property type="evidence" value="ECO:0007669"/>
    <property type="project" value="UniProtKB-ARBA"/>
</dbReference>
<evidence type="ECO:0000256" key="1">
    <source>
        <dbReference type="ARBA" id="ARBA00008894"/>
    </source>
</evidence>
<evidence type="ECO:0000259" key="12">
    <source>
        <dbReference type="Pfam" id="PF23598"/>
    </source>
</evidence>
<dbReference type="PANTHER" id="PTHR36766">
    <property type="entry name" value="PLANT BROAD-SPECTRUM MILDEW RESISTANCE PROTEIN RPW8"/>
    <property type="match status" value="1"/>
</dbReference>
<dbReference type="InterPro" id="IPR032675">
    <property type="entry name" value="LRR_dom_sf"/>
</dbReference>
<dbReference type="GO" id="GO:0002758">
    <property type="term" value="P:innate immune response-activating signaling pathway"/>
    <property type="evidence" value="ECO:0007669"/>
    <property type="project" value="UniProtKB-ARBA"/>
</dbReference>
<name>A0A8B8JAH7_PHODC</name>
<evidence type="ECO:0000313" key="13">
    <source>
        <dbReference type="Proteomes" id="UP000228380"/>
    </source>
</evidence>
<dbReference type="Gene3D" id="1.10.10.10">
    <property type="entry name" value="Winged helix-like DNA-binding domain superfamily/Winged helix DNA-binding domain"/>
    <property type="match status" value="1"/>
</dbReference>
<evidence type="ECO:0000256" key="5">
    <source>
        <dbReference type="ARBA" id="ARBA00022821"/>
    </source>
</evidence>
<protein>
    <submittedName>
        <fullName evidence="14 15">Disease resistance protein RGA4 isoform X1</fullName>
    </submittedName>
</protein>
<keyword evidence="5" id="KW-0611">Plant defense</keyword>
<feature type="domain" description="NB-ARC" evidence="9">
    <location>
        <begin position="177"/>
        <end position="347"/>
    </location>
</feature>
<keyword evidence="4" id="KW-0547">Nucleotide-binding</keyword>
<dbReference type="GO" id="GO:0043531">
    <property type="term" value="F:ADP binding"/>
    <property type="evidence" value="ECO:0007669"/>
    <property type="project" value="InterPro"/>
</dbReference>
<dbReference type="Pfam" id="PF00931">
    <property type="entry name" value="NB-ARC"/>
    <property type="match status" value="1"/>
</dbReference>
<evidence type="ECO:0000256" key="2">
    <source>
        <dbReference type="ARBA" id="ARBA00022614"/>
    </source>
</evidence>
<dbReference type="PANTHER" id="PTHR36766:SF40">
    <property type="entry name" value="DISEASE RESISTANCE PROTEIN RGA3"/>
    <property type="match status" value="1"/>
</dbReference>
<evidence type="ECO:0000313" key="15">
    <source>
        <dbReference type="RefSeq" id="XP_008805074.2"/>
    </source>
</evidence>
<dbReference type="SUPFAM" id="SSF52058">
    <property type="entry name" value="L domain-like"/>
    <property type="match status" value="1"/>
</dbReference>
<feature type="domain" description="Disease resistance R13L4/SHOC-2-like LRR" evidence="12">
    <location>
        <begin position="648"/>
        <end position="732"/>
    </location>
</feature>
<evidence type="ECO:0000259" key="10">
    <source>
        <dbReference type="Pfam" id="PF18052"/>
    </source>
</evidence>
<organism evidence="13 16">
    <name type="scientific">Phoenix dactylifera</name>
    <name type="common">Date palm</name>
    <dbReference type="NCBI Taxonomy" id="42345"/>
    <lineage>
        <taxon>Eukaryota</taxon>
        <taxon>Viridiplantae</taxon>
        <taxon>Streptophyta</taxon>
        <taxon>Embryophyta</taxon>
        <taxon>Tracheophyta</taxon>
        <taxon>Spermatophyta</taxon>
        <taxon>Magnoliopsida</taxon>
        <taxon>Liliopsida</taxon>
        <taxon>Arecaceae</taxon>
        <taxon>Coryphoideae</taxon>
        <taxon>Phoeniceae</taxon>
        <taxon>Phoenix</taxon>
    </lineage>
</organism>
<evidence type="ECO:0000256" key="3">
    <source>
        <dbReference type="ARBA" id="ARBA00022737"/>
    </source>
</evidence>
<dbReference type="AlphaFoldDB" id="A0A8B8JAH7"/>
<dbReference type="Pfam" id="PF23598">
    <property type="entry name" value="LRR_14"/>
    <property type="match status" value="1"/>
</dbReference>
<gene>
    <name evidence="14 15 16 17" type="primary">LOC103718162</name>
</gene>
<keyword evidence="6" id="KW-0067">ATP-binding</keyword>
<keyword evidence="7" id="KW-0175">Coiled coil</keyword>
<dbReference type="InterPro" id="IPR055414">
    <property type="entry name" value="LRR_R13L4/SHOC2-like"/>
</dbReference>
<dbReference type="PRINTS" id="PR00364">
    <property type="entry name" value="DISEASERSIST"/>
</dbReference>
<reference evidence="14 15" key="1">
    <citation type="submission" date="2025-04" db="UniProtKB">
        <authorList>
            <consortium name="RefSeq"/>
        </authorList>
    </citation>
    <scope>IDENTIFICATION</scope>
    <source>
        <tissue evidence="14 15">Young leaves</tissue>
    </source>
</reference>
<feature type="coiled-coil region" evidence="7">
    <location>
        <begin position="34"/>
        <end position="61"/>
    </location>
</feature>
<keyword evidence="3" id="KW-0677">Repeat</keyword>
<dbReference type="KEGG" id="pda:103718162"/>
<comment type="similarity">
    <text evidence="1">Belongs to the disease resistance NB-LRR family.</text>
</comment>
<evidence type="ECO:0000256" key="7">
    <source>
        <dbReference type="SAM" id="Coils"/>
    </source>
</evidence>
<evidence type="ECO:0000313" key="17">
    <source>
        <dbReference type="RefSeq" id="XP_038974099.1"/>
    </source>
</evidence>
<keyword evidence="2" id="KW-0433">Leucine-rich repeat</keyword>
<dbReference type="InterPro" id="IPR038005">
    <property type="entry name" value="RX-like_CC"/>
</dbReference>